<feature type="domain" description="TonB-dependent receptor plug" evidence="17">
    <location>
        <begin position="50"/>
        <end position="155"/>
    </location>
</feature>
<keyword evidence="10 12" id="KW-0472">Membrane</keyword>
<dbReference type="InterPro" id="IPR010917">
    <property type="entry name" value="TonB_rcpt_CS"/>
</dbReference>
<name>A0ABV4P4D4_9GAMM</name>
<dbReference type="CDD" id="cd01347">
    <property type="entry name" value="ligand_gated_channel"/>
    <property type="match status" value="1"/>
</dbReference>
<feature type="signal peptide" evidence="15">
    <location>
        <begin position="1"/>
        <end position="27"/>
    </location>
</feature>
<keyword evidence="7" id="KW-0408">Iron</keyword>
<dbReference type="RefSeq" id="WP_371840592.1">
    <property type="nucleotide sequence ID" value="NZ_JBGMEK010000058.1"/>
</dbReference>
<dbReference type="PANTHER" id="PTHR32552">
    <property type="entry name" value="FERRICHROME IRON RECEPTOR-RELATED"/>
    <property type="match status" value="1"/>
</dbReference>
<keyword evidence="9 14" id="KW-0798">TonB box</keyword>
<dbReference type="PANTHER" id="PTHR32552:SF81">
    <property type="entry name" value="TONB-DEPENDENT OUTER MEMBRANE RECEPTOR"/>
    <property type="match status" value="1"/>
</dbReference>
<keyword evidence="5 12" id="KW-0812">Transmembrane</keyword>
<keyword evidence="3 12" id="KW-1134">Transmembrane beta strand</keyword>
<evidence type="ECO:0000313" key="18">
    <source>
        <dbReference type="EMBL" id="MFA0812859.1"/>
    </source>
</evidence>
<evidence type="ECO:0000256" key="3">
    <source>
        <dbReference type="ARBA" id="ARBA00022452"/>
    </source>
</evidence>
<evidence type="ECO:0000256" key="12">
    <source>
        <dbReference type="PROSITE-ProRule" id="PRU01360"/>
    </source>
</evidence>
<feature type="domain" description="TonB-dependent receptor-like beta-barrel" evidence="16">
    <location>
        <begin position="236"/>
        <end position="679"/>
    </location>
</feature>
<dbReference type="Pfam" id="PF00593">
    <property type="entry name" value="TonB_dep_Rec_b-barrel"/>
    <property type="match status" value="1"/>
</dbReference>
<evidence type="ECO:0000256" key="10">
    <source>
        <dbReference type="ARBA" id="ARBA00023136"/>
    </source>
</evidence>
<evidence type="ECO:0000256" key="1">
    <source>
        <dbReference type="ARBA" id="ARBA00004571"/>
    </source>
</evidence>
<dbReference type="PROSITE" id="PS51257">
    <property type="entry name" value="PROKAR_LIPOPROTEIN"/>
    <property type="match status" value="1"/>
</dbReference>
<dbReference type="InterPro" id="IPR000531">
    <property type="entry name" value="Beta-barrel_TonB"/>
</dbReference>
<feature type="short sequence motif" description="TonB C-terminal box" evidence="13">
    <location>
        <begin position="708"/>
        <end position="725"/>
    </location>
</feature>
<evidence type="ECO:0000313" key="19">
    <source>
        <dbReference type="Proteomes" id="UP001569428"/>
    </source>
</evidence>
<comment type="similarity">
    <text evidence="12 14">Belongs to the TonB-dependent receptor family.</text>
</comment>
<accession>A0ABV4P4D4</accession>
<dbReference type="InterPro" id="IPR012910">
    <property type="entry name" value="Plug_dom"/>
</dbReference>
<evidence type="ECO:0000256" key="6">
    <source>
        <dbReference type="ARBA" id="ARBA00022729"/>
    </source>
</evidence>
<proteinExistence type="inferred from homology"/>
<protein>
    <submittedName>
        <fullName evidence="18">TonB-dependent receptor</fullName>
    </submittedName>
</protein>
<keyword evidence="4" id="KW-0410">Iron transport</keyword>
<evidence type="ECO:0000259" key="17">
    <source>
        <dbReference type="Pfam" id="PF07715"/>
    </source>
</evidence>
<dbReference type="Proteomes" id="UP001569428">
    <property type="component" value="Unassembled WGS sequence"/>
</dbReference>
<evidence type="ECO:0000256" key="2">
    <source>
        <dbReference type="ARBA" id="ARBA00022448"/>
    </source>
</evidence>
<evidence type="ECO:0000256" key="5">
    <source>
        <dbReference type="ARBA" id="ARBA00022692"/>
    </source>
</evidence>
<comment type="caution">
    <text evidence="18">The sequence shown here is derived from an EMBL/GenBank/DDBJ whole genome shotgun (WGS) entry which is preliminary data.</text>
</comment>
<dbReference type="EMBL" id="JBGMEK010000058">
    <property type="protein sequence ID" value="MFA0812859.1"/>
    <property type="molecule type" value="Genomic_DNA"/>
</dbReference>
<keyword evidence="19" id="KW-1185">Reference proteome</keyword>
<evidence type="ECO:0000256" key="13">
    <source>
        <dbReference type="PROSITE-ProRule" id="PRU10144"/>
    </source>
</evidence>
<evidence type="ECO:0000256" key="4">
    <source>
        <dbReference type="ARBA" id="ARBA00022496"/>
    </source>
</evidence>
<dbReference type="SUPFAM" id="SSF56935">
    <property type="entry name" value="Porins"/>
    <property type="match status" value="1"/>
</dbReference>
<keyword evidence="8" id="KW-0406">Ion transport</keyword>
<dbReference type="PROSITE" id="PS01156">
    <property type="entry name" value="TONB_DEPENDENT_REC_2"/>
    <property type="match status" value="1"/>
</dbReference>
<feature type="chain" id="PRO_5045415297" evidence="15">
    <location>
        <begin position="28"/>
        <end position="725"/>
    </location>
</feature>
<dbReference type="Pfam" id="PF07715">
    <property type="entry name" value="Plug"/>
    <property type="match status" value="1"/>
</dbReference>
<reference evidence="18 19" key="1">
    <citation type="submission" date="2024-08" db="EMBL/GenBank/DDBJ databases">
        <authorList>
            <person name="Ishaq N."/>
        </authorList>
    </citation>
    <scope>NUCLEOTIDE SEQUENCE [LARGE SCALE GENOMIC DNA]</scope>
    <source>
        <strain evidence="18 19">DSM 18651</strain>
    </source>
</reference>
<dbReference type="InterPro" id="IPR036942">
    <property type="entry name" value="Beta-barrel_TonB_sf"/>
</dbReference>
<evidence type="ECO:0000256" key="9">
    <source>
        <dbReference type="ARBA" id="ARBA00023077"/>
    </source>
</evidence>
<keyword evidence="18" id="KW-0675">Receptor</keyword>
<keyword evidence="11 12" id="KW-0998">Cell outer membrane</keyword>
<keyword evidence="2 12" id="KW-0813">Transport</keyword>
<comment type="subcellular location">
    <subcellularLocation>
        <location evidence="1 12">Cell outer membrane</location>
        <topology evidence="1 12">Multi-pass membrane protein</topology>
    </subcellularLocation>
</comment>
<dbReference type="Gene3D" id="2.40.170.20">
    <property type="entry name" value="TonB-dependent receptor, beta-barrel domain"/>
    <property type="match status" value="1"/>
</dbReference>
<organism evidence="18 19">
    <name type="scientific">Microbulbifer epialgicus</name>
    <dbReference type="NCBI Taxonomy" id="393907"/>
    <lineage>
        <taxon>Bacteria</taxon>
        <taxon>Pseudomonadati</taxon>
        <taxon>Pseudomonadota</taxon>
        <taxon>Gammaproteobacteria</taxon>
        <taxon>Cellvibrionales</taxon>
        <taxon>Microbulbiferaceae</taxon>
        <taxon>Microbulbifer</taxon>
    </lineage>
</organism>
<keyword evidence="6 15" id="KW-0732">Signal</keyword>
<evidence type="ECO:0000256" key="11">
    <source>
        <dbReference type="ARBA" id="ARBA00023237"/>
    </source>
</evidence>
<dbReference type="PROSITE" id="PS52016">
    <property type="entry name" value="TONB_DEPENDENT_REC_3"/>
    <property type="match status" value="1"/>
</dbReference>
<evidence type="ECO:0000256" key="15">
    <source>
        <dbReference type="SAM" id="SignalP"/>
    </source>
</evidence>
<dbReference type="InterPro" id="IPR039426">
    <property type="entry name" value="TonB-dep_rcpt-like"/>
</dbReference>
<evidence type="ECO:0000259" key="16">
    <source>
        <dbReference type="Pfam" id="PF00593"/>
    </source>
</evidence>
<evidence type="ECO:0000256" key="14">
    <source>
        <dbReference type="RuleBase" id="RU003357"/>
    </source>
</evidence>
<sequence>MKNLFKAHPIAWSVSLAGCFSAGLAVAAEPREAGIEEVVVTAQLRDTNLFDLTASATVVNADTIKARGASNLDQVLNMTPNVNFSSGASRGRFVQIRGIGERSQFIDPVNPSVGLVIDGIDFTGLGLAASTLDIDQVEILRGPQGTAYGANALAGLINMTSAAPTTEPMAKVSAEVSEYNGRNISVISSGPLTDQLGYRVAANKQKSDGYTENAFLGSDNTNNIDESVLRSKLAYTPSDNLKFALSLLYVDVDNGYDAFSLYNTRETLSDKPGWDRQETWAGALAAQWSGSELFHLDATLSIADSDTEYGYDEDWSYQGFHPWEYSQTDNYQRDKENISLDLRLLSTDASKLFFGRSSWVVGLYERVEREDLLRTKTSNEEFGADIEHFSSEFDTRNTAIYGELNTELTDSLNLVTGLRLEKRSADYTDSLFTARDTSEDLWGGNITLEYHYSENTMAYATVSRGYKAGGINGVIISESVSNEEITPNFFDFDTENMLNYEIGVKGNWFDNRLHAQLAAFYQDRNDVQAKQSVFNPEYFSFNDYLANAAGGETTGVEVEFNYFATDTLRFFASVGWLNAEFENFITSSHVDARDDSQGVPLPPVNLDSRDVAHAPGYQFFTGSEISLLPNLVLRLELEGKDEFYFSNSHNEKSNAYELVNARLTYQGDNWDLSLWGRNLTDEDYYTRGFYFSNEYGNNPSNGYAPEAYYQFGEPRIAGLSGTYTF</sequence>
<gene>
    <name evidence="18" type="ORF">ACCI49_18270</name>
</gene>
<evidence type="ECO:0000256" key="7">
    <source>
        <dbReference type="ARBA" id="ARBA00023004"/>
    </source>
</evidence>
<evidence type="ECO:0000256" key="8">
    <source>
        <dbReference type="ARBA" id="ARBA00023065"/>
    </source>
</evidence>